<dbReference type="InterPro" id="IPR025965">
    <property type="entry name" value="FlgD/Vpr_Ig-like"/>
</dbReference>
<dbReference type="Proteomes" id="UP000231644">
    <property type="component" value="Unassembled WGS sequence"/>
</dbReference>
<evidence type="ECO:0000313" key="7">
    <source>
        <dbReference type="EMBL" id="SFD14468.1"/>
    </source>
</evidence>
<evidence type="ECO:0000256" key="5">
    <source>
        <dbReference type="RuleBase" id="RU362076"/>
    </source>
</evidence>
<sequence>MVEVTSTTSSTQTLSQVASNKLTADYQSFLKLLTAQLTNQDPLEPMDSSTFVSQLAQLSQVEQGIQTNSHLENITSQLATVGLTQDLGLIGREVSIPGDLFDLESGQGSFDYVLGTTANEVRAIIRDSAGTSVAQIEGLETSAETLHTVTWDGLSTEGLPVDDGIYTAEIIATDPEGNVLTSSPYTKAVVERLTLENGQSMLHLSNGSTALAGLVAAVE</sequence>
<name>A0A1I1Q3M2_9RHOB</name>
<dbReference type="GO" id="GO:0044781">
    <property type="term" value="P:bacterial-type flagellum organization"/>
    <property type="evidence" value="ECO:0007669"/>
    <property type="project" value="UniProtKB-UniRule"/>
</dbReference>
<dbReference type="EMBL" id="FOLX01000002">
    <property type="protein sequence ID" value="SFD14468.1"/>
    <property type="molecule type" value="Genomic_DNA"/>
</dbReference>
<organism evidence="7 8">
    <name type="scientific">Pseudooceanicola nitratireducens</name>
    <dbReference type="NCBI Taxonomy" id="517719"/>
    <lineage>
        <taxon>Bacteria</taxon>
        <taxon>Pseudomonadati</taxon>
        <taxon>Pseudomonadota</taxon>
        <taxon>Alphaproteobacteria</taxon>
        <taxon>Rhodobacterales</taxon>
        <taxon>Paracoccaceae</taxon>
        <taxon>Pseudooceanicola</taxon>
    </lineage>
</organism>
<keyword evidence="7" id="KW-0282">Flagellum</keyword>
<dbReference type="AlphaFoldDB" id="A0A1I1Q3M2"/>
<dbReference type="Gene3D" id="2.30.30.910">
    <property type="match status" value="1"/>
</dbReference>
<evidence type="ECO:0000259" key="6">
    <source>
        <dbReference type="Pfam" id="PF13860"/>
    </source>
</evidence>
<dbReference type="OrthoDB" id="9785233at2"/>
<evidence type="ECO:0000256" key="2">
    <source>
        <dbReference type="ARBA" id="ARBA00016013"/>
    </source>
</evidence>
<dbReference type="Pfam" id="PF03963">
    <property type="entry name" value="FlgD"/>
    <property type="match status" value="1"/>
</dbReference>
<comment type="function">
    <text evidence="4 5">Required for flagellar hook formation. May act as a scaffolding protein.</text>
</comment>
<reference evidence="7 8" key="1">
    <citation type="submission" date="2016-10" db="EMBL/GenBank/DDBJ databases">
        <authorList>
            <person name="de Groot N.N."/>
        </authorList>
    </citation>
    <scope>NUCLEOTIDE SEQUENCE [LARGE SCALE GENOMIC DNA]</scope>
    <source>
        <strain evidence="7 8">DSM 29619</strain>
    </source>
</reference>
<accession>A0A1I1Q3M2</accession>
<evidence type="ECO:0000256" key="3">
    <source>
        <dbReference type="ARBA" id="ARBA00022795"/>
    </source>
</evidence>
<dbReference type="RefSeq" id="WP_093454745.1">
    <property type="nucleotide sequence ID" value="NZ_BAABWI010000007.1"/>
</dbReference>
<dbReference type="Gene3D" id="2.60.40.4070">
    <property type="match status" value="1"/>
</dbReference>
<keyword evidence="7" id="KW-0969">Cilium</keyword>
<protein>
    <recommendedName>
        <fullName evidence="2 5">Basal-body rod modification protein FlgD</fullName>
    </recommendedName>
</protein>
<comment type="similarity">
    <text evidence="1 5">Belongs to the FlgD family.</text>
</comment>
<dbReference type="Pfam" id="PF13860">
    <property type="entry name" value="FlgD_ig"/>
    <property type="match status" value="1"/>
</dbReference>
<keyword evidence="8" id="KW-1185">Reference proteome</keyword>
<dbReference type="InterPro" id="IPR005648">
    <property type="entry name" value="FlgD"/>
</dbReference>
<proteinExistence type="inferred from homology"/>
<gene>
    <name evidence="7" type="ORF">SAMN05421762_3347</name>
</gene>
<dbReference type="STRING" id="517719.SAMN05421762_3347"/>
<evidence type="ECO:0000313" key="8">
    <source>
        <dbReference type="Proteomes" id="UP000231644"/>
    </source>
</evidence>
<keyword evidence="7" id="KW-0966">Cell projection</keyword>
<keyword evidence="3 5" id="KW-1005">Bacterial flagellum biogenesis</keyword>
<evidence type="ECO:0000256" key="4">
    <source>
        <dbReference type="ARBA" id="ARBA00024746"/>
    </source>
</evidence>
<feature type="domain" description="FlgD/Vpr Ig-like" evidence="6">
    <location>
        <begin position="106"/>
        <end position="174"/>
    </location>
</feature>
<evidence type="ECO:0000256" key="1">
    <source>
        <dbReference type="ARBA" id="ARBA00010577"/>
    </source>
</evidence>